<protein>
    <recommendedName>
        <fullName evidence="1">RiboL-PSP-HEPN domain-containing protein</fullName>
    </recommendedName>
</protein>
<organism evidence="2 3">
    <name type="scientific">Pelagibaculum spongiae</name>
    <dbReference type="NCBI Taxonomy" id="2080658"/>
    <lineage>
        <taxon>Bacteria</taxon>
        <taxon>Pseudomonadati</taxon>
        <taxon>Pseudomonadota</taxon>
        <taxon>Gammaproteobacteria</taxon>
        <taxon>Oceanospirillales</taxon>
        <taxon>Pelagibaculum</taxon>
    </lineage>
</organism>
<sequence length="179" mass="20530">MSIAKESFGLAISDAGDLLRIYDSINGKDVENQQPPEVLKRAALVMILTAWETYVEDIATEKFEQKFSVLKGSRVGDFVEQQFSIKLKMFHNPDSLKTKQIFEEFFGVDVTNDWVWGSYSTSKEVKTTLNRWISRRGSAVHRAYVDKNAPHLVNRKDLDKCILFFNDLVNVTDKTLSKM</sequence>
<dbReference type="EMBL" id="QDDL01000001">
    <property type="protein sequence ID" value="PVZ72124.1"/>
    <property type="molecule type" value="Genomic_DNA"/>
</dbReference>
<feature type="domain" description="RiboL-PSP-HEPN" evidence="1">
    <location>
        <begin position="18"/>
        <end position="177"/>
    </location>
</feature>
<comment type="caution">
    <text evidence="2">The sequence shown here is derived from an EMBL/GenBank/DDBJ whole genome shotgun (WGS) entry which is preliminary data.</text>
</comment>
<gene>
    <name evidence="2" type="ORF">DC094_03665</name>
</gene>
<dbReference type="Proteomes" id="UP000244906">
    <property type="component" value="Unassembled WGS sequence"/>
</dbReference>
<name>A0A2V1GYH9_9GAMM</name>
<dbReference type="Pfam" id="PF18735">
    <property type="entry name" value="HEPN_RiboL-PSP"/>
    <property type="match status" value="1"/>
</dbReference>
<dbReference type="InterPro" id="IPR041519">
    <property type="entry name" value="HEPN_RiboL-PSP"/>
</dbReference>
<dbReference type="AlphaFoldDB" id="A0A2V1GYH9"/>
<evidence type="ECO:0000313" key="2">
    <source>
        <dbReference type="EMBL" id="PVZ72124.1"/>
    </source>
</evidence>
<dbReference type="RefSeq" id="WP_116685709.1">
    <property type="nucleotide sequence ID" value="NZ_CAWNYD010000001.1"/>
</dbReference>
<reference evidence="2 3" key="1">
    <citation type="submission" date="2018-04" db="EMBL/GenBank/DDBJ databases">
        <title>Thalassorhabdus spongiae gen. nov., sp. nov., isolated from a marine sponge in South-West Iceland.</title>
        <authorList>
            <person name="Knobloch S."/>
            <person name="Daussin A."/>
            <person name="Johannsson R."/>
            <person name="Marteinsson V.T."/>
        </authorList>
    </citation>
    <scope>NUCLEOTIDE SEQUENCE [LARGE SCALE GENOMIC DNA]</scope>
    <source>
        <strain evidence="2 3">Hp12</strain>
    </source>
</reference>
<dbReference type="OrthoDB" id="9134022at2"/>
<evidence type="ECO:0000313" key="3">
    <source>
        <dbReference type="Proteomes" id="UP000244906"/>
    </source>
</evidence>
<evidence type="ECO:0000259" key="1">
    <source>
        <dbReference type="Pfam" id="PF18735"/>
    </source>
</evidence>
<keyword evidence="3" id="KW-1185">Reference proteome</keyword>
<proteinExistence type="predicted"/>
<accession>A0A2V1GYH9</accession>